<name>A0AAU6TKI1_UNCXX</name>
<dbReference type="Pfam" id="PF13289">
    <property type="entry name" value="SIR2_2"/>
    <property type="match status" value="1"/>
</dbReference>
<accession>A0AAU6TKI1</accession>
<dbReference type="InterPro" id="IPR029035">
    <property type="entry name" value="DHS-like_NAD/FAD-binding_dom"/>
</dbReference>
<reference evidence="1" key="1">
    <citation type="submission" date="2022-03" db="EMBL/GenBank/DDBJ databases">
        <title>Sea Food Isolates.</title>
        <authorList>
            <person name="Li c."/>
        </authorList>
    </citation>
    <scope>NUCLEOTIDE SEQUENCE</scope>
    <source>
        <strain evidence="1">19MO02SH05</strain>
    </source>
</reference>
<dbReference type="AlphaFoldDB" id="A0AAU6TKI1"/>
<dbReference type="SUPFAM" id="SSF52467">
    <property type="entry name" value="DHS-like NAD/FAD-binding domain"/>
    <property type="match status" value="1"/>
</dbReference>
<sequence>MEYLIPQFHDYLNEEGEVDVAGYSFRRDNILKELEKEGYQEAFNEWLQQRQQDNLSRADEILVLYDNQRRFNKLKEIYARGAIIPFVGAGMSMPSDYPGWTKFLYQVLDETKVSKVDFDEAITKGHYEEAAQMLSDDLPVGCFLEHVENAFGANQKICGVVQRLPLIFKQAVVTTNFDNVLNRCFENAKFNFEEELLGPNAEELPRALGENRRVLVKLHGKANSSRNRILTKSEYDNHYQNDQALESVIEVISNSTLLFLGCSLTVDRTIQCLKRIIDKKGPENVPRHYAFLKLNEGEDRIARKNQLAEANIFPIWYTDDHDESIEALLEKLTEGVNQ</sequence>
<organism evidence="1">
    <name type="scientific">bacterium 19MO02SH05</name>
    <dbReference type="NCBI Taxonomy" id="2920696"/>
    <lineage>
        <taxon>Bacteria</taxon>
    </lineage>
</organism>
<proteinExistence type="predicted"/>
<dbReference type="EMBL" id="CP095342">
    <property type="protein sequence ID" value="XAG62210.1"/>
    <property type="molecule type" value="Genomic_DNA"/>
</dbReference>
<protein>
    <submittedName>
        <fullName evidence="1">SIR2 family protein</fullName>
    </submittedName>
</protein>
<evidence type="ECO:0000313" key="1">
    <source>
        <dbReference type="EMBL" id="XAG62210.1"/>
    </source>
</evidence>
<gene>
    <name evidence="1" type="ORF">MRL64_05445</name>
</gene>